<gene>
    <name evidence="2" type="ORF">ACG00Y_20050</name>
</gene>
<dbReference type="RefSeq" id="WP_394481904.1">
    <property type="nucleotide sequence ID" value="NZ_JBIGHV010000007.1"/>
</dbReference>
<evidence type="ECO:0008006" key="4">
    <source>
        <dbReference type="Google" id="ProtNLM"/>
    </source>
</evidence>
<evidence type="ECO:0000256" key="1">
    <source>
        <dbReference type="SAM" id="SignalP"/>
    </source>
</evidence>
<evidence type="ECO:0000313" key="2">
    <source>
        <dbReference type="EMBL" id="MFG6432225.1"/>
    </source>
</evidence>
<evidence type="ECO:0000313" key="3">
    <source>
        <dbReference type="Proteomes" id="UP001606210"/>
    </source>
</evidence>
<sequence length="238" mass="26415">MRLLPLALLCLACAASAEPTVLPTVTTELKRDGTVLPYGRINELLTQLKQHGEGLFRMDFAVDKDKTKVALAGIRMVVRSDDADYPIRIADDGAIELPLLPLAEAKSADLATNVAKGQLAVRGTLRLTTPPEQLDLAKVRQVMRVARTLREELLPFYLRWLFPRMQGVRICSDTPTWELTWRENGQLLGLPLPAANEREPDTKKGDASRPCTLLTGQENWPEAARLLPPANTKLSIKF</sequence>
<name>A0ABW7F8W8_9BURK</name>
<keyword evidence="3" id="KW-1185">Reference proteome</keyword>
<accession>A0ABW7F8W8</accession>
<proteinExistence type="predicted"/>
<protein>
    <recommendedName>
        <fullName evidence="4">DUF2987 domain-containing protein</fullName>
    </recommendedName>
</protein>
<dbReference type="EMBL" id="JBIGHV010000007">
    <property type="protein sequence ID" value="MFG6432225.1"/>
    <property type="molecule type" value="Genomic_DNA"/>
</dbReference>
<feature type="chain" id="PRO_5046166561" description="DUF2987 domain-containing protein" evidence="1">
    <location>
        <begin position="18"/>
        <end position="238"/>
    </location>
</feature>
<reference evidence="2 3" key="1">
    <citation type="submission" date="2024-08" db="EMBL/GenBank/DDBJ databases">
        <authorList>
            <person name="Lu H."/>
        </authorList>
    </citation>
    <scope>NUCLEOTIDE SEQUENCE [LARGE SCALE GENOMIC DNA]</scope>
    <source>
        <strain evidence="2 3">LYH14W</strain>
    </source>
</reference>
<dbReference type="Proteomes" id="UP001606210">
    <property type="component" value="Unassembled WGS sequence"/>
</dbReference>
<keyword evidence="1" id="KW-0732">Signal</keyword>
<organism evidence="2 3">
    <name type="scientific">Pelomonas parva</name>
    <dbReference type="NCBI Taxonomy" id="3299032"/>
    <lineage>
        <taxon>Bacteria</taxon>
        <taxon>Pseudomonadati</taxon>
        <taxon>Pseudomonadota</taxon>
        <taxon>Betaproteobacteria</taxon>
        <taxon>Burkholderiales</taxon>
        <taxon>Sphaerotilaceae</taxon>
        <taxon>Roseateles</taxon>
    </lineage>
</organism>
<feature type="signal peptide" evidence="1">
    <location>
        <begin position="1"/>
        <end position="17"/>
    </location>
</feature>
<comment type="caution">
    <text evidence="2">The sequence shown here is derived from an EMBL/GenBank/DDBJ whole genome shotgun (WGS) entry which is preliminary data.</text>
</comment>